<dbReference type="EMBL" id="LR134182">
    <property type="protein sequence ID" value="VEB42779.1"/>
    <property type="molecule type" value="Genomic_DNA"/>
</dbReference>
<name>A0A447TD11_CHRVL</name>
<gene>
    <name evidence="1" type="ORF">NCTC9695_03230</name>
</gene>
<evidence type="ECO:0000313" key="2">
    <source>
        <dbReference type="Proteomes" id="UP000275777"/>
    </source>
</evidence>
<protein>
    <submittedName>
        <fullName evidence="1">Uncharacterized protein</fullName>
    </submittedName>
</protein>
<evidence type="ECO:0000313" key="1">
    <source>
        <dbReference type="EMBL" id="VEB42779.1"/>
    </source>
</evidence>
<organism evidence="1 2">
    <name type="scientific">Chromobacterium violaceum</name>
    <dbReference type="NCBI Taxonomy" id="536"/>
    <lineage>
        <taxon>Bacteria</taxon>
        <taxon>Pseudomonadati</taxon>
        <taxon>Pseudomonadota</taxon>
        <taxon>Betaproteobacteria</taxon>
        <taxon>Neisseriales</taxon>
        <taxon>Chromobacteriaceae</taxon>
        <taxon>Chromobacterium</taxon>
    </lineage>
</organism>
<reference evidence="1 2" key="1">
    <citation type="submission" date="2018-12" db="EMBL/GenBank/DDBJ databases">
        <authorList>
            <consortium name="Pathogen Informatics"/>
        </authorList>
    </citation>
    <scope>NUCLEOTIDE SEQUENCE [LARGE SCALE GENOMIC DNA]</scope>
    <source>
        <strain evidence="1 2">NCTC9695</strain>
    </source>
</reference>
<dbReference type="AlphaFoldDB" id="A0A447TD11"/>
<accession>A0A447TD11</accession>
<sequence>MDAATLNEALQNLQSMGPEIWQAILETGVMLGVAWAPPFCSAARWA</sequence>
<dbReference type="Proteomes" id="UP000275777">
    <property type="component" value="Chromosome"/>
</dbReference>
<proteinExistence type="predicted"/>